<dbReference type="Pfam" id="PF20085">
    <property type="entry name" value="TGL"/>
    <property type="match status" value="1"/>
</dbReference>
<evidence type="ECO:0000256" key="1">
    <source>
        <dbReference type="ARBA" id="ARBA00022679"/>
    </source>
</evidence>
<dbReference type="GO" id="GO:0003810">
    <property type="term" value="F:protein-glutamine gamma-glutamyltransferase activity"/>
    <property type="evidence" value="ECO:0007669"/>
    <property type="project" value="InterPro"/>
</dbReference>
<sequence>MIILKDGSSTTNLKGLPASAPLILNALEKSKIRYEYNDLKELSFEVKMRDRIIENSRWLNNSAATFSAFASSSFNPYYWIKTMSGYRLRPGKRPSAAIRDVFENPYLYSFECVTTVVLLYYKSILDTIRPEYFDRLYSPMLIWGHNYNDAMHMETYEGVDNIPGDVHYFYNPDYGDPIWMGENAVYLGPDQYFGHGIGIVTHDKMIEALNTLRKVNATKSAYLLNQTTRLNFSELYKYS</sequence>
<keyword evidence="2" id="KW-0749">Sporulation</keyword>
<dbReference type="OrthoDB" id="1845399at2"/>
<name>A0A0V8HML3_9BACI</name>
<dbReference type="Proteomes" id="UP000181997">
    <property type="component" value="Unassembled WGS sequence"/>
</dbReference>
<gene>
    <name evidence="4" type="ORF">GA0061094_1273</name>
</gene>
<dbReference type="GO" id="GO:0030435">
    <property type="term" value="P:sporulation resulting in formation of a cellular spore"/>
    <property type="evidence" value="ECO:0007669"/>
    <property type="project" value="UniProtKB-KW"/>
</dbReference>
<reference evidence="5" key="1">
    <citation type="submission" date="2016-08" db="EMBL/GenBank/DDBJ databases">
        <authorList>
            <person name="Varghese N."/>
            <person name="Submissions Spin"/>
        </authorList>
    </citation>
    <scope>NUCLEOTIDE SEQUENCE [LARGE SCALE GENOMIC DNA]</scope>
    <source>
        <strain evidence="5">SGD-1123</strain>
    </source>
</reference>
<evidence type="ECO:0000313" key="5">
    <source>
        <dbReference type="Proteomes" id="UP000181997"/>
    </source>
</evidence>
<proteinExistence type="predicted"/>
<dbReference type="EMBL" id="FMAU01000001">
    <property type="protein sequence ID" value="SCB90215.1"/>
    <property type="molecule type" value="Genomic_DNA"/>
</dbReference>
<dbReference type="AlphaFoldDB" id="A0A0V8HML3"/>
<keyword evidence="5" id="KW-1185">Reference proteome</keyword>
<keyword evidence="1 4" id="KW-0808">Transferase</keyword>
<evidence type="ECO:0000256" key="3">
    <source>
        <dbReference type="ARBA" id="ARBA00023315"/>
    </source>
</evidence>
<evidence type="ECO:0000256" key="2">
    <source>
        <dbReference type="ARBA" id="ARBA00022969"/>
    </source>
</evidence>
<dbReference type="InterPro" id="IPR020916">
    <property type="entry name" value="Gln_gamma-glutamylTfrase_bac"/>
</dbReference>
<keyword evidence="3" id="KW-0012">Acyltransferase</keyword>
<organism evidence="4 5">
    <name type="scientific">[Bacillus] enclensis</name>
    <dbReference type="NCBI Taxonomy" id="1402860"/>
    <lineage>
        <taxon>Bacteria</taxon>
        <taxon>Bacillati</taxon>
        <taxon>Bacillota</taxon>
        <taxon>Bacilli</taxon>
        <taxon>Bacillales</taxon>
        <taxon>Bacillaceae</taxon>
        <taxon>Rossellomorea</taxon>
    </lineage>
</organism>
<dbReference type="RefSeq" id="WP_058297854.1">
    <property type="nucleotide sequence ID" value="NZ_FMAU01000001.1"/>
</dbReference>
<protein>
    <submittedName>
        <fullName evidence="4">Protein-glutamine gamma-glutamyltransferase</fullName>
    </submittedName>
</protein>
<evidence type="ECO:0000313" key="4">
    <source>
        <dbReference type="EMBL" id="SCB90215.1"/>
    </source>
</evidence>
<accession>A0A0V8HML3</accession>